<dbReference type="AlphaFoldDB" id="A0A7J6H9D7"/>
<feature type="compositionally biased region" description="Basic and acidic residues" evidence="6">
    <location>
        <begin position="482"/>
        <end position="492"/>
    </location>
</feature>
<evidence type="ECO:0000313" key="11">
    <source>
        <dbReference type="Proteomes" id="UP000583929"/>
    </source>
</evidence>
<dbReference type="PANTHER" id="PTHR13119">
    <property type="entry name" value="ZINC FINGER CCCH DOMAIN-CONTAINING PROTEI"/>
    <property type="match status" value="1"/>
</dbReference>
<organism evidence="9 11">
    <name type="scientific">Cannabis sativa</name>
    <name type="common">Hemp</name>
    <name type="synonym">Marijuana</name>
    <dbReference type="NCBI Taxonomy" id="3483"/>
    <lineage>
        <taxon>Eukaryota</taxon>
        <taxon>Viridiplantae</taxon>
        <taxon>Streptophyta</taxon>
        <taxon>Embryophyta</taxon>
        <taxon>Tracheophyta</taxon>
        <taxon>Spermatophyta</taxon>
        <taxon>Magnoliopsida</taxon>
        <taxon>eudicotyledons</taxon>
        <taxon>Gunneridae</taxon>
        <taxon>Pentapetalae</taxon>
        <taxon>rosids</taxon>
        <taxon>fabids</taxon>
        <taxon>Rosales</taxon>
        <taxon>Cannabaceae</taxon>
        <taxon>Cannabis</taxon>
    </lineage>
</organism>
<protein>
    <recommendedName>
        <fullName evidence="7">C3H1-type domain-containing protein</fullName>
    </recommendedName>
</protein>
<dbReference type="GO" id="GO:0003723">
    <property type="term" value="F:RNA binding"/>
    <property type="evidence" value="ECO:0007669"/>
    <property type="project" value="InterPro"/>
</dbReference>
<dbReference type="SMART" id="SM00356">
    <property type="entry name" value="ZnF_C3H1"/>
    <property type="match status" value="3"/>
</dbReference>
<feature type="zinc finger region" description="C3H1-type" evidence="5">
    <location>
        <begin position="564"/>
        <end position="591"/>
    </location>
</feature>
<dbReference type="EMBL" id="JAATIP010000111">
    <property type="protein sequence ID" value="KAF4371493.1"/>
    <property type="molecule type" value="Genomic_DNA"/>
</dbReference>
<keyword evidence="11" id="KW-1185">Reference proteome</keyword>
<feature type="zinc finger region" description="C3H1-type" evidence="5">
    <location>
        <begin position="594"/>
        <end position="617"/>
    </location>
</feature>
<proteinExistence type="predicted"/>
<dbReference type="InterPro" id="IPR000571">
    <property type="entry name" value="Znf_CCCH"/>
</dbReference>
<gene>
    <name evidence="8" type="ORF">F8388_002021</name>
    <name evidence="9" type="ORF">G4B88_007457</name>
</gene>
<dbReference type="InterPro" id="IPR045124">
    <property type="entry name" value="Su(sable)-like"/>
</dbReference>
<evidence type="ECO:0000256" key="6">
    <source>
        <dbReference type="SAM" id="MobiDB-lite"/>
    </source>
</evidence>
<keyword evidence="4 5" id="KW-0862">Zinc</keyword>
<comment type="caution">
    <text evidence="9">The sequence shown here is derived from an EMBL/GenBank/DDBJ whole genome shotgun (WGS) entry which is preliminary data.</text>
</comment>
<dbReference type="Proteomes" id="UP000583929">
    <property type="component" value="Unassembled WGS sequence"/>
</dbReference>
<feature type="compositionally biased region" description="Polar residues" evidence="6">
    <location>
        <begin position="862"/>
        <end position="885"/>
    </location>
</feature>
<evidence type="ECO:0000313" key="9">
    <source>
        <dbReference type="EMBL" id="KAF4391882.1"/>
    </source>
</evidence>
<accession>A0A7J6H9D7</accession>
<evidence type="ECO:0000256" key="4">
    <source>
        <dbReference type="ARBA" id="ARBA00022833"/>
    </source>
</evidence>
<evidence type="ECO:0000256" key="5">
    <source>
        <dbReference type="PROSITE-ProRule" id="PRU00723"/>
    </source>
</evidence>
<dbReference type="EMBL" id="JAATIQ010000055">
    <property type="protein sequence ID" value="KAF4391882.1"/>
    <property type="molecule type" value="Genomic_DNA"/>
</dbReference>
<evidence type="ECO:0000256" key="2">
    <source>
        <dbReference type="ARBA" id="ARBA00022737"/>
    </source>
</evidence>
<dbReference type="SUPFAM" id="SSF90229">
    <property type="entry name" value="CCCH zinc finger"/>
    <property type="match status" value="2"/>
</dbReference>
<dbReference type="InterPro" id="IPR036855">
    <property type="entry name" value="Znf_CCCH_sf"/>
</dbReference>
<dbReference type="PANTHER" id="PTHR13119:SF12">
    <property type="entry name" value="PROTEIN SUPPRESSOR OF SABLE"/>
    <property type="match status" value="1"/>
</dbReference>
<dbReference type="Pfam" id="PF18044">
    <property type="entry name" value="zf-CCCH_4"/>
    <property type="match status" value="1"/>
</dbReference>
<dbReference type="GO" id="GO:0005634">
    <property type="term" value="C:nucleus"/>
    <property type="evidence" value="ECO:0007669"/>
    <property type="project" value="TreeGrafter"/>
</dbReference>
<evidence type="ECO:0000256" key="1">
    <source>
        <dbReference type="ARBA" id="ARBA00022723"/>
    </source>
</evidence>
<dbReference type="Pfam" id="PF14608">
    <property type="entry name" value="zf-CCCH_2"/>
    <property type="match status" value="1"/>
</dbReference>
<feature type="zinc finger region" description="C3H1-type" evidence="5">
    <location>
        <begin position="535"/>
        <end position="562"/>
    </location>
</feature>
<keyword evidence="3 5" id="KW-0863">Zinc-finger</keyword>
<dbReference type="InterPro" id="IPR041367">
    <property type="entry name" value="Znf-CCCH_4"/>
</dbReference>
<keyword evidence="2" id="KW-0677">Repeat</keyword>
<feature type="compositionally biased region" description="Basic residues" evidence="6">
    <location>
        <begin position="493"/>
        <end position="514"/>
    </location>
</feature>
<name>A0A7J6H9D7_CANSA</name>
<dbReference type="GO" id="GO:0008270">
    <property type="term" value="F:zinc ion binding"/>
    <property type="evidence" value="ECO:0007669"/>
    <property type="project" value="UniProtKB-KW"/>
</dbReference>
<evidence type="ECO:0000313" key="10">
    <source>
        <dbReference type="Proteomes" id="UP000525078"/>
    </source>
</evidence>
<feature type="domain" description="C3H1-type" evidence="7">
    <location>
        <begin position="535"/>
        <end position="562"/>
    </location>
</feature>
<feature type="region of interest" description="Disordered" evidence="6">
    <location>
        <begin position="482"/>
        <end position="521"/>
    </location>
</feature>
<evidence type="ECO:0000256" key="3">
    <source>
        <dbReference type="ARBA" id="ARBA00022771"/>
    </source>
</evidence>
<keyword evidence="1 5" id="KW-0479">Metal-binding</keyword>
<feature type="region of interest" description="Disordered" evidence="6">
    <location>
        <begin position="859"/>
        <end position="892"/>
    </location>
</feature>
<sequence length="964" mass="105984">MAVEEPQIETLKTSEALLHFPPHRRRHLQSQTYLTLVRIFSHCYNDSQPSPSTHNLHKDLRNEKGSNELGQRTESQASQFVELVGSDNTQPQGLKSDKNTEVNLNVDDKCSLDSRHSQQLSIDEIDKLMRIDENEDLPNQKDASDFQEPEFGPELVLIDELECIVKGSEDTVLDNNSKPPVVSLVQNQSGIDEVVVFNNQKEHVDSKQIDSEMSVNVSQKALSLNNVVIGESVVRRENSEDIPSLLNTTVLDAGTVRQQNDRELNYAAAMDLNNSSVSIIEAGKTERTEFHGENFSEASSFNKTTLANTSGVNNGNDDKTTGEPDALKEVQEMSLKDIKLDESVSCGIMGDVDMEEGEISGGFSVDDISMDMLLQDAVLLEGDKVNEESIPDKEELSCKVATERDSESTFFLLDNNNGMGFKESDKTKAVSKPDVSVNEILQRASKVDANDALLETTIIEKNNIVGSNKLVLHGIIEEDATDHDKPATEDSGKKKRRLPTKERRAKKKLQKQKKRAENNRKLGVKRLKLPPILKPKTVSYCRHFMVGRCYEGDKCKFSHDTVPLTKSKPCCHFARNSCMKGDDCPFDHQLSKYPCSNFASAGYCSRGDNCMFSHKIVPKEDATTSSNAMEPEKKVATLMNNSKFKEQLKEKSACQQPFSVSSFSTGISSHKNTGKNKNETFLKQEKSVPKGINFLSVGSLPLVDSVKLKQQILSPNRIAGAGVGNHLEQHGSGIVQNSNEILNKSAPIVAPKGVNFLSFGRSQQDDFSSRTLVSTPSSGDSSVKLSSDNSVMLNQTNSAPKSNLMLKGIQPAVTPKGINFFSFRKSSVNDSLDKLKLPFSCDDGSDSSVNGRQYPLDEQKHSCTTSKTLPSSSVSLAQSPDPSSSRFHKDTAHSAQKALLSTLAFAAKHESRVKQNELIRDPSGGTEIDKGIRENSLIGGSQNGLAKVSRIVELLSSFSGKSKQ</sequence>
<feature type="domain" description="C3H1-type" evidence="7">
    <location>
        <begin position="594"/>
        <end position="617"/>
    </location>
</feature>
<reference evidence="10 11" key="1">
    <citation type="journal article" date="2020" name="bioRxiv">
        <title>Sequence and annotation of 42 cannabis genomes reveals extensive copy number variation in cannabinoid synthesis and pathogen resistance genes.</title>
        <authorList>
            <person name="Mckernan K.J."/>
            <person name="Helbert Y."/>
            <person name="Kane L.T."/>
            <person name="Ebling H."/>
            <person name="Zhang L."/>
            <person name="Liu B."/>
            <person name="Eaton Z."/>
            <person name="Mclaughlin S."/>
            <person name="Kingan S."/>
            <person name="Baybayan P."/>
            <person name="Concepcion G."/>
            <person name="Jordan M."/>
            <person name="Riva A."/>
            <person name="Barbazuk W."/>
            <person name="Harkins T."/>
        </authorList>
    </citation>
    <scope>NUCLEOTIDE SEQUENCE [LARGE SCALE GENOMIC DNA]</scope>
    <source>
        <strain evidence="10 11">cv. Jamaican Lion 4</strain>
        <strain evidence="9">Father</strain>
        <strain evidence="8">Mother</strain>
        <tissue evidence="9">Leaf</tissue>
    </source>
</reference>
<dbReference type="Proteomes" id="UP000525078">
    <property type="component" value="Unassembled WGS sequence"/>
</dbReference>
<evidence type="ECO:0000259" key="7">
    <source>
        <dbReference type="PROSITE" id="PS50103"/>
    </source>
</evidence>
<evidence type="ECO:0000313" key="8">
    <source>
        <dbReference type="EMBL" id="KAF4371493.1"/>
    </source>
</evidence>
<feature type="domain" description="C3H1-type" evidence="7">
    <location>
        <begin position="564"/>
        <end position="591"/>
    </location>
</feature>
<dbReference type="PROSITE" id="PS50103">
    <property type="entry name" value="ZF_C3H1"/>
    <property type="match status" value="3"/>
</dbReference>
<dbReference type="Gene3D" id="4.10.1000.10">
    <property type="entry name" value="Zinc finger, CCCH-type"/>
    <property type="match status" value="1"/>
</dbReference>
<dbReference type="GO" id="GO:0045892">
    <property type="term" value="P:negative regulation of DNA-templated transcription"/>
    <property type="evidence" value="ECO:0007669"/>
    <property type="project" value="InterPro"/>
</dbReference>